<evidence type="ECO:0000256" key="1">
    <source>
        <dbReference type="SAM" id="MobiDB-lite"/>
    </source>
</evidence>
<dbReference type="Proteomes" id="UP001355056">
    <property type="component" value="Unassembled WGS sequence"/>
</dbReference>
<organism evidence="3 4">
    <name type="scientific">Novilysobacter erysipheiresistens</name>
    <dbReference type="NCBI Taxonomy" id="1749332"/>
    <lineage>
        <taxon>Bacteria</taxon>
        <taxon>Pseudomonadati</taxon>
        <taxon>Pseudomonadota</taxon>
        <taxon>Gammaproteobacteria</taxon>
        <taxon>Lysobacterales</taxon>
        <taxon>Lysobacteraceae</taxon>
        <taxon>Novilysobacter</taxon>
    </lineage>
</organism>
<reference evidence="3 4" key="1">
    <citation type="journal article" date="2016" name="Int. J. Syst. Evol. Microbiol.">
        <title>Lysobacter erysipheiresistens sp. nov., an antagonist of powdery mildew, isolated from tobacco-cultivated soil.</title>
        <authorList>
            <person name="Xie B."/>
            <person name="Li T."/>
            <person name="Lin X."/>
            <person name="Wang C.J."/>
            <person name="Chen Y.J."/>
            <person name="Liu W.J."/>
            <person name="Zhao Z.W."/>
        </authorList>
    </citation>
    <scope>NUCLEOTIDE SEQUENCE [LARGE SCALE GENOMIC DNA]</scope>
    <source>
        <strain evidence="3 4">RS-LYSO-3</strain>
    </source>
</reference>
<evidence type="ECO:0000313" key="3">
    <source>
        <dbReference type="EMBL" id="MEG3184840.1"/>
    </source>
</evidence>
<gene>
    <name evidence="3" type="ORF">SNE34_12575</name>
</gene>
<evidence type="ECO:0000256" key="2">
    <source>
        <dbReference type="SAM" id="SignalP"/>
    </source>
</evidence>
<feature type="chain" id="PRO_5045530646" description="Lipoprotein" evidence="2">
    <location>
        <begin position="21"/>
        <end position="103"/>
    </location>
</feature>
<accession>A0ABU7Z0U8</accession>
<proteinExistence type="predicted"/>
<keyword evidence="4" id="KW-1185">Reference proteome</keyword>
<keyword evidence="2" id="KW-0732">Signal</keyword>
<dbReference type="PROSITE" id="PS51257">
    <property type="entry name" value="PROKAR_LIPOPROTEIN"/>
    <property type="match status" value="1"/>
</dbReference>
<feature type="signal peptide" evidence="2">
    <location>
        <begin position="1"/>
        <end position="20"/>
    </location>
</feature>
<name>A0ABU7Z0U8_9GAMM</name>
<comment type="caution">
    <text evidence="3">The sequence shown here is derived from an EMBL/GenBank/DDBJ whole genome shotgun (WGS) entry which is preliminary data.</text>
</comment>
<dbReference type="RefSeq" id="WP_332617734.1">
    <property type="nucleotide sequence ID" value="NZ_JAXGFP010000006.1"/>
</dbReference>
<evidence type="ECO:0008006" key="5">
    <source>
        <dbReference type="Google" id="ProtNLM"/>
    </source>
</evidence>
<feature type="region of interest" description="Disordered" evidence="1">
    <location>
        <begin position="23"/>
        <end position="50"/>
    </location>
</feature>
<sequence>MKTMIMMAGMLVAVAGCATTDPGDQAAAPAAVAPTSASTPAVASDATAAKNTGDVRCKHMPVLGSRVGQKVCRTEEEWAALEKQAKEIMSDLEANPLGRQEGG</sequence>
<protein>
    <recommendedName>
        <fullName evidence="5">Lipoprotein</fullName>
    </recommendedName>
</protein>
<feature type="compositionally biased region" description="Low complexity" evidence="1">
    <location>
        <begin position="23"/>
        <end position="49"/>
    </location>
</feature>
<evidence type="ECO:0000313" key="4">
    <source>
        <dbReference type="Proteomes" id="UP001355056"/>
    </source>
</evidence>
<dbReference type="EMBL" id="JAXGFP010000006">
    <property type="protein sequence ID" value="MEG3184840.1"/>
    <property type="molecule type" value="Genomic_DNA"/>
</dbReference>